<organism evidence="2 3">
    <name type="scientific">Blyttiomyces helicus</name>
    <dbReference type="NCBI Taxonomy" id="388810"/>
    <lineage>
        <taxon>Eukaryota</taxon>
        <taxon>Fungi</taxon>
        <taxon>Fungi incertae sedis</taxon>
        <taxon>Chytridiomycota</taxon>
        <taxon>Chytridiomycota incertae sedis</taxon>
        <taxon>Chytridiomycetes</taxon>
        <taxon>Chytridiomycetes incertae sedis</taxon>
        <taxon>Blyttiomyces</taxon>
    </lineage>
</organism>
<keyword evidence="3" id="KW-1185">Reference proteome</keyword>
<evidence type="ECO:0000256" key="1">
    <source>
        <dbReference type="SAM" id="MobiDB-lite"/>
    </source>
</evidence>
<feature type="region of interest" description="Disordered" evidence="1">
    <location>
        <begin position="1"/>
        <end position="43"/>
    </location>
</feature>
<dbReference type="EMBL" id="ML001987">
    <property type="protein sequence ID" value="RKO82862.1"/>
    <property type="molecule type" value="Genomic_DNA"/>
</dbReference>
<dbReference type="Proteomes" id="UP000269721">
    <property type="component" value="Unassembled WGS sequence"/>
</dbReference>
<dbReference type="AlphaFoldDB" id="A0A4P9VUT0"/>
<protein>
    <submittedName>
        <fullName evidence="2">Uncharacterized protein</fullName>
    </submittedName>
</protein>
<proteinExistence type="predicted"/>
<accession>A0A4P9VUT0</accession>
<evidence type="ECO:0000313" key="2">
    <source>
        <dbReference type="EMBL" id="RKO82862.1"/>
    </source>
</evidence>
<gene>
    <name evidence="2" type="ORF">BDK51DRAFT_30984</name>
</gene>
<feature type="compositionally biased region" description="Basic and acidic residues" evidence="1">
    <location>
        <begin position="178"/>
        <end position="187"/>
    </location>
</feature>
<name>A0A4P9VUT0_9FUNG</name>
<feature type="region of interest" description="Disordered" evidence="1">
    <location>
        <begin position="178"/>
        <end position="207"/>
    </location>
</feature>
<reference evidence="3" key="1">
    <citation type="journal article" date="2018" name="Nat. Microbiol.">
        <title>Leveraging single-cell genomics to expand the fungal tree of life.</title>
        <authorList>
            <person name="Ahrendt S.R."/>
            <person name="Quandt C.A."/>
            <person name="Ciobanu D."/>
            <person name="Clum A."/>
            <person name="Salamov A."/>
            <person name="Andreopoulos B."/>
            <person name="Cheng J.F."/>
            <person name="Woyke T."/>
            <person name="Pelin A."/>
            <person name="Henrissat B."/>
            <person name="Reynolds N.K."/>
            <person name="Benny G.L."/>
            <person name="Smith M.E."/>
            <person name="James T.Y."/>
            <person name="Grigoriev I.V."/>
        </authorList>
    </citation>
    <scope>NUCLEOTIDE SEQUENCE [LARGE SCALE GENOMIC DNA]</scope>
</reference>
<sequence length="207" mass="22692">MTYASLRSPDDAELHAKNQHRMSRQQTPAKKQGGGEGGGEPKLRSRPSYLWNLFTWERFFGRGFIHLSKRIGKRVLLRSGNGGEGKGNGGIAGNERSVGGVAGIDETRGWWRTIRSPTLMVQKPAMCDGHGVAHTIPKGMGESWQAGDQDPPSFSPPPFFIRGQSFGKFTPCLSEVKLESPHDESTLHRRQPNFATNPIPRQGTASG</sequence>
<evidence type="ECO:0000313" key="3">
    <source>
        <dbReference type="Proteomes" id="UP000269721"/>
    </source>
</evidence>